<sequence>MFRTLALATALALAPTAPGAQPVPAGPAPAPAPAPRVIAVSGEGHVSVRPDVAVLFAGVTATGKDLRRVTADTDAQLRRILDALARAGVAEKDVQTARHDVSVDRDWNVKGGGPGPITGYTVTDELRVKVRDLAALGTVIERVLAVGTNTLRSLAFEKEDPTPEQARALAAACATARFKAEAIARAAGVTLGEVLTVSEGGEVRPFPVMRDARVMSMKAEAAPVAAGEVEVAATVSVTFAIR</sequence>
<dbReference type="PANTHER" id="PTHR34387">
    <property type="entry name" value="SLR1258 PROTEIN"/>
    <property type="match status" value="1"/>
</dbReference>
<dbReference type="RefSeq" id="WP_012633142.1">
    <property type="nucleotide sequence ID" value="NC_011891.1"/>
</dbReference>
<feature type="chain" id="PRO_5002872349" description="DUF541 domain-containing protein" evidence="1">
    <location>
        <begin position="21"/>
        <end position="242"/>
    </location>
</feature>
<accession>B8J735</accession>
<keyword evidence="1" id="KW-0732">Signal</keyword>
<dbReference type="GO" id="GO:0006974">
    <property type="term" value="P:DNA damage response"/>
    <property type="evidence" value="ECO:0007669"/>
    <property type="project" value="TreeGrafter"/>
</dbReference>
<proteinExistence type="predicted"/>
<gene>
    <name evidence="2" type="ordered locus">A2cp1_1883</name>
</gene>
<dbReference type="InterPro" id="IPR052022">
    <property type="entry name" value="26kDa_periplasmic_antigen"/>
</dbReference>
<dbReference type="Gene3D" id="3.30.110.170">
    <property type="entry name" value="Protein of unknown function (DUF541), domain 1"/>
    <property type="match status" value="1"/>
</dbReference>
<dbReference type="Proteomes" id="UP000007089">
    <property type="component" value="Chromosome"/>
</dbReference>
<dbReference type="Pfam" id="PF04402">
    <property type="entry name" value="SIMPL"/>
    <property type="match status" value="1"/>
</dbReference>
<dbReference type="EMBL" id="CP001359">
    <property type="protein sequence ID" value="ACL65225.1"/>
    <property type="molecule type" value="Genomic_DNA"/>
</dbReference>
<evidence type="ECO:0000313" key="3">
    <source>
        <dbReference type="Proteomes" id="UP000007089"/>
    </source>
</evidence>
<dbReference type="KEGG" id="acp:A2cp1_1883"/>
<dbReference type="InterPro" id="IPR007497">
    <property type="entry name" value="SIMPL/DUF541"/>
</dbReference>
<organism evidence="2 3">
    <name type="scientific">Anaeromyxobacter dehalogenans (strain ATCC BAA-258 / DSM 21875 / 2CP-1)</name>
    <dbReference type="NCBI Taxonomy" id="455488"/>
    <lineage>
        <taxon>Bacteria</taxon>
        <taxon>Pseudomonadati</taxon>
        <taxon>Myxococcota</taxon>
        <taxon>Myxococcia</taxon>
        <taxon>Myxococcales</taxon>
        <taxon>Cystobacterineae</taxon>
        <taxon>Anaeromyxobacteraceae</taxon>
        <taxon>Anaeromyxobacter</taxon>
    </lineage>
</organism>
<dbReference type="HOGENOM" id="CLU_080344_4_2_7"/>
<name>B8J735_ANAD2</name>
<feature type="signal peptide" evidence="1">
    <location>
        <begin position="1"/>
        <end position="20"/>
    </location>
</feature>
<dbReference type="PANTHER" id="PTHR34387:SF1">
    <property type="entry name" value="PERIPLASMIC IMMUNOGENIC PROTEIN"/>
    <property type="match status" value="1"/>
</dbReference>
<evidence type="ECO:0008006" key="4">
    <source>
        <dbReference type="Google" id="ProtNLM"/>
    </source>
</evidence>
<dbReference type="Gene3D" id="3.30.70.2970">
    <property type="entry name" value="Protein of unknown function (DUF541), domain 2"/>
    <property type="match status" value="1"/>
</dbReference>
<evidence type="ECO:0000256" key="1">
    <source>
        <dbReference type="SAM" id="SignalP"/>
    </source>
</evidence>
<dbReference type="AlphaFoldDB" id="B8J735"/>
<keyword evidence="3" id="KW-1185">Reference proteome</keyword>
<reference evidence="2" key="1">
    <citation type="submission" date="2009-01" db="EMBL/GenBank/DDBJ databases">
        <title>Complete sequence of Anaeromyxobacter dehalogenans 2CP-1.</title>
        <authorList>
            <consortium name="US DOE Joint Genome Institute"/>
            <person name="Lucas S."/>
            <person name="Copeland A."/>
            <person name="Lapidus A."/>
            <person name="Glavina del Rio T."/>
            <person name="Dalin E."/>
            <person name="Tice H."/>
            <person name="Bruce D."/>
            <person name="Goodwin L."/>
            <person name="Pitluck S."/>
            <person name="Saunders E."/>
            <person name="Brettin T."/>
            <person name="Detter J.C."/>
            <person name="Han C."/>
            <person name="Larimer F."/>
            <person name="Land M."/>
            <person name="Hauser L."/>
            <person name="Kyrpides N."/>
            <person name="Ovchinnikova G."/>
            <person name="Beliaev A.S."/>
            <person name="Richardson P."/>
        </authorList>
    </citation>
    <scope>NUCLEOTIDE SEQUENCE</scope>
    <source>
        <strain evidence="2">2CP-1</strain>
    </source>
</reference>
<protein>
    <recommendedName>
        <fullName evidence="4">DUF541 domain-containing protein</fullName>
    </recommendedName>
</protein>
<evidence type="ECO:0000313" key="2">
    <source>
        <dbReference type="EMBL" id="ACL65225.1"/>
    </source>
</evidence>